<evidence type="ECO:0000256" key="3">
    <source>
        <dbReference type="ARBA" id="ARBA00022485"/>
    </source>
</evidence>
<dbReference type="GO" id="GO:0020037">
    <property type="term" value="F:heme binding"/>
    <property type="evidence" value="ECO:0007669"/>
    <property type="project" value="InterPro"/>
</dbReference>
<evidence type="ECO:0000259" key="9">
    <source>
        <dbReference type="Pfam" id="PF03460"/>
    </source>
</evidence>
<keyword evidence="3" id="KW-0004">4Fe-4S</keyword>
<dbReference type="AlphaFoldDB" id="A0A832N4Y4"/>
<dbReference type="GO" id="GO:0000103">
    <property type="term" value="P:sulfate assimilation"/>
    <property type="evidence" value="ECO:0007669"/>
    <property type="project" value="TreeGrafter"/>
</dbReference>
<comment type="cofactor">
    <cofactor evidence="2">
        <name>[4Fe-4S] cluster</name>
        <dbReference type="ChEBI" id="CHEBI:49883"/>
    </cofactor>
</comment>
<evidence type="ECO:0000256" key="2">
    <source>
        <dbReference type="ARBA" id="ARBA00001966"/>
    </source>
</evidence>
<name>A0A832N4Y4_9GAMM</name>
<evidence type="ECO:0000256" key="5">
    <source>
        <dbReference type="ARBA" id="ARBA00023002"/>
    </source>
</evidence>
<gene>
    <name evidence="10" type="ORF">ENJ65_02415</name>
</gene>
<comment type="caution">
    <text evidence="10">The sequence shown here is derived from an EMBL/GenBank/DDBJ whole genome shotgun (WGS) entry which is preliminary data.</text>
</comment>
<evidence type="ECO:0000256" key="1">
    <source>
        <dbReference type="ARBA" id="ARBA00001929"/>
    </source>
</evidence>
<dbReference type="PANTHER" id="PTHR11493:SF47">
    <property type="entry name" value="SULFITE REDUCTASE [NADPH] SUBUNIT BETA"/>
    <property type="match status" value="1"/>
</dbReference>
<dbReference type="SUPFAM" id="SSF55124">
    <property type="entry name" value="Nitrite/Sulfite reductase N-terminal domain-like"/>
    <property type="match status" value="2"/>
</dbReference>
<accession>A0A832N4Y4</accession>
<keyword evidence="6" id="KW-0408">Iron</keyword>
<dbReference type="PANTHER" id="PTHR11493">
    <property type="entry name" value="SULFITE REDUCTASE [NADPH] SUBUNIT BETA-RELATED"/>
    <property type="match status" value="1"/>
</dbReference>
<proteinExistence type="predicted"/>
<dbReference type="Gene3D" id="3.90.480.10">
    <property type="entry name" value="Sulfite Reductase Hemoprotein,Domain 2"/>
    <property type="match status" value="1"/>
</dbReference>
<keyword evidence="4" id="KW-0479">Metal-binding</keyword>
<comment type="cofactor">
    <cofactor evidence="1">
        <name>siroheme</name>
        <dbReference type="ChEBI" id="CHEBI:60052"/>
    </cofactor>
</comment>
<evidence type="ECO:0000313" key="10">
    <source>
        <dbReference type="EMBL" id="HHJ80467.1"/>
    </source>
</evidence>
<dbReference type="InterPro" id="IPR036136">
    <property type="entry name" value="Nit/Sulf_reduc_fer-like_dom_sf"/>
</dbReference>
<dbReference type="InterPro" id="IPR005117">
    <property type="entry name" value="NiRdtase/SiRdtase_haem-b_fer"/>
</dbReference>
<dbReference type="InterPro" id="IPR006067">
    <property type="entry name" value="NO2/SO3_Rdtase_4Fe4S_dom"/>
</dbReference>
<feature type="domain" description="Nitrite/sulphite reductase 4Fe-4S" evidence="8">
    <location>
        <begin position="412"/>
        <end position="546"/>
    </location>
</feature>
<evidence type="ECO:0000256" key="6">
    <source>
        <dbReference type="ARBA" id="ARBA00023004"/>
    </source>
</evidence>
<feature type="domain" description="Nitrite/Sulfite reductase ferredoxin-like" evidence="9">
    <location>
        <begin position="53"/>
        <end position="110"/>
    </location>
</feature>
<dbReference type="Proteomes" id="UP000885832">
    <property type="component" value="Unassembled WGS sequence"/>
</dbReference>
<reference evidence="10" key="1">
    <citation type="journal article" date="2020" name="mSystems">
        <title>Genome- and Community-Level Interaction Insights into Carbon Utilization and Element Cycling Functions of Hydrothermarchaeota in Hydrothermal Sediment.</title>
        <authorList>
            <person name="Zhou Z."/>
            <person name="Liu Y."/>
            <person name="Xu W."/>
            <person name="Pan J."/>
            <person name="Luo Z.H."/>
            <person name="Li M."/>
        </authorList>
    </citation>
    <scope>NUCLEOTIDE SEQUENCE [LARGE SCALE GENOMIC DNA]</scope>
    <source>
        <strain evidence="10">HyVt-505</strain>
    </source>
</reference>
<sequence length="550" mass="61886">MFIYSQFDQQLIDERVAQFRDQTQRYLAGQLSEDEYLTLRLMNGIYVQTHAPMMRIAIPYGLFSSGQMRMLAHIARTYDRGYGHFTTRQNIQFNWLKIEETPDLLADLASVQMHAIQTSGNCIRNTTTDPLAGVAGDELEDPRPYCEIIRQWSTLHPEFAYLPRKFKIAVTGAQQDRAITLVHDIALSLVKNDAGETGFKVSVGGGLGRTPMIAQTVRPFLEKQHLLSYLEAVLRVYNLKGRRDNKYKARIKILVGSMGVEAFSKLVEEEWLKIKDSMILDQAEIDRVKSHFAPFAYDKSNSNDNTLEQQAANNPAFARWLKHNTSEHKVAGYQVVHVSLKSPEAAPGDISAEQMDTLAALAEQYSFGLLRSTYDQNLVLADVRQSNLFDLWQALDAAKLASPTIGTLNDMICCPGLDFCALANASSIDVAADIQKRFQQLDYLYDLGEIDLKMSGCMNGCAHHSIGHIGILGVDKKGVEWYQFTLGGFSENEAKLGQRLGRAIAKADVADTVEKIAQVYIEQRQSNERFVDTFYRIGIEPFKGRVYESH</sequence>
<dbReference type="GO" id="GO:0016002">
    <property type="term" value="F:sulfite reductase activity"/>
    <property type="evidence" value="ECO:0007669"/>
    <property type="project" value="TreeGrafter"/>
</dbReference>
<evidence type="ECO:0000259" key="8">
    <source>
        <dbReference type="Pfam" id="PF01077"/>
    </source>
</evidence>
<dbReference type="GO" id="GO:0051539">
    <property type="term" value="F:4 iron, 4 sulfur cluster binding"/>
    <property type="evidence" value="ECO:0007669"/>
    <property type="project" value="UniProtKB-KW"/>
</dbReference>
<feature type="domain" description="Nitrite/sulphite reductase 4Fe-4S" evidence="8">
    <location>
        <begin position="119"/>
        <end position="272"/>
    </location>
</feature>
<dbReference type="EMBL" id="DRNF01000153">
    <property type="protein sequence ID" value="HHJ80467.1"/>
    <property type="molecule type" value="Genomic_DNA"/>
</dbReference>
<keyword evidence="7" id="KW-0411">Iron-sulfur</keyword>
<dbReference type="InterPro" id="IPR045854">
    <property type="entry name" value="NO2/SO3_Rdtase_4Fe4S_sf"/>
</dbReference>
<dbReference type="GO" id="GO:0050311">
    <property type="term" value="F:sulfite reductase (ferredoxin) activity"/>
    <property type="evidence" value="ECO:0007669"/>
    <property type="project" value="TreeGrafter"/>
</dbReference>
<organism evidence="10">
    <name type="scientific">Candidatus Tenderia electrophaga</name>
    <dbReference type="NCBI Taxonomy" id="1748243"/>
    <lineage>
        <taxon>Bacteria</taxon>
        <taxon>Pseudomonadati</taxon>
        <taxon>Pseudomonadota</taxon>
        <taxon>Gammaproteobacteria</taxon>
        <taxon>Candidatus Tenderiales</taxon>
        <taxon>Candidatus Tenderiaceae</taxon>
        <taxon>Candidatus Tenderia</taxon>
    </lineage>
</organism>
<evidence type="ECO:0000256" key="4">
    <source>
        <dbReference type="ARBA" id="ARBA00022723"/>
    </source>
</evidence>
<keyword evidence="5" id="KW-0560">Oxidoreductase</keyword>
<dbReference type="SUPFAM" id="SSF56014">
    <property type="entry name" value="Nitrite and sulphite reductase 4Fe-4S domain-like"/>
    <property type="match status" value="2"/>
</dbReference>
<protein>
    <submittedName>
        <fullName evidence="10">Nitrite/sulfite reductase</fullName>
    </submittedName>
</protein>
<feature type="domain" description="Nitrite/Sulfite reductase ferredoxin-like" evidence="9">
    <location>
        <begin position="344"/>
        <end position="398"/>
    </location>
</feature>
<dbReference type="GO" id="GO:0009337">
    <property type="term" value="C:sulfite reductase complex (NADPH)"/>
    <property type="evidence" value="ECO:0007669"/>
    <property type="project" value="TreeGrafter"/>
</dbReference>
<dbReference type="InterPro" id="IPR045169">
    <property type="entry name" value="NO2/SO3_Rdtase_4Fe4S_prot"/>
</dbReference>
<evidence type="ECO:0000256" key="7">
    <source>
        <dbReference type="ARBA" id="ARBA00023014"/>
    </source>
</evidence>
<dbReference type="GO" id="GO:0046872">
    <property type="term" value="F:metal ion binding"/>
    <property type="evidence" value="ECO:0007669"/>
    <property type="project" value="UniProtKB-KW"/>
</dbReference>
<dbReference type="Pfam" id="PF03460">
    <property type="entry name" value="NIR_SIR_ferr"/>
    <property type="match status" value="2"/>
</dbReference>
<dbReference type="Pfam" id="PF01077">
    <property type="entry name" value="NIR_SIR"/>
    <property type="match status" value="2"/>
</dbReference>
<dbReference type="Gene3D" id="3.30.413.10">
    <property type="entry name" value="Sulfite Reductase Hemoprotein, domain 1"/>
    <property type="match status" value="2"/>
</dbReference>